<gene>
    <name evidence="2" type="ORF">SVIM_LOCUS186284</name>
</gene>
<name>A0A6N2L6I9_SALVM</name>
<proteinExistence type="predicted"/>
<organism evidence="2">
    <name type="scientific">Salix viminalis</name>
    <name type="common">Common osier</name>
    <name type="synonym">Basket willow</name>
    <dbReference type="NCBI Taxonomy" id="40686"/>
    <lineage>
        <taxon>Eukaryota</taxon>
        <taxon>Viridiplantae</taxon>
        <taxon>Streptophyta</taxon>
        <taxon>Embryophyta</taxon>
        <taxon>Tracheophyta</taxon>
        <taxon>Spermatophyta</taxon>
        <taxon>Magnoliopsida</taxon>
        <taxon>eudicotyledons</taxon>
        <taxon>Gunneridae</taxon>
        <taxon>Pentapetalae</taxon>
        <taxon>rosids</taxon>
        <taxon>fabids</taxon>
        <taxon>Malpighiales</taxon>
        <taxon>Salicaceae</taxon>
        <taxon>Saliceae</taxon>
        <taxon>Salix</taxon>
    </lineage>
</organism>
<evidence type="ECO:0000313" key="2">
    <source>
        <dbReference type="EMBL" id="VFU36615.1"/>
    </source>
</evidence>
<keyword evidence="1" id="KW-0812">Transmembrane</keyword>
<protein>
    <submittedName>
        <fullName evidence="2">Uncharacterized protein</fullName>
    </submittedName>
</protein>
<dbReference type="EMBL" id="CAADRP010001125">
    <property type="protein sequence ID" value="VFU36615.1"/>
    <property type="molecule type" value="Genomic_DNA"/>
</dbReference>
<feature type="transmembrane region" description="Helical" evidence="1">
    <location>
        <begin position="26"/>
        <end position="47"/>
    </location>
</feature>
<evidence type="ECO:0000256" key="1">
    <source>
        <dbReference type="SAM" id="Phobius"/>
    </source>
</evidence>
<keyword evidence="1" id="KW-1133">Transmembrane helix</keyword>
<reference evidence="2" key="1">
    <citation type="submission" date="2019-03" db="EMBL/GenBank/DDBJ databases">
        <authorList>
            <person name="Mank J."/>
            <person name="Almeida P."/>
        </authorList>
    </citation>
    <scope>NUCLEOTIDE SEQUENCE</scope>
    <source>
        <strain evidence="2">78183</strain>
    </source>
</reference>
<sequence length="119" mass="13947">MLYYNTHSFIVFSNPFNRKKEGPNHITNLFFFFSSSIPLLLLSLFTVPSSLHDKQRKTERNTTVTKIAEKFYGFEITGELYLQALILQRCFALLYILLTISKIDNKDDGVFSDFEDYKK</sequence>
<keyword evidence="1" id="KW-0472">Membrane</keyword>
<accession>A0A6N2L6I9</accession>
<dbReference type="AlphaFoldDB" id="A0A6N2L6I9"/>